<reference evidence="4 5" key="1">
    <citation type="submission" date="2020-08" db="EMBL/GenBank/DDBJ databases">
        <title>Aphidius gifuensis genome sequencing and assembly.</title>
        <authorList>
            <person name="Du Z."/>
        </authorList>
    </citation>
    <scope>NUCLEOTIDE SEQUENCE [LARGE SCALE GENOMIC DNA]</scope>
    <source>
        <strain evidence="4">YNYX2018</strain>
        <tissue evidence="4">Adults</tissue>
    </source>
</reference>
<dbReference type="EMBL" id="JACMRX010000005">
    <property type="protein sequence ID" value="KAF7988829.1"/>
    <property type="molecule type" value="Genomic_DNA"/>
</dbReference>
<dbReference type="PANTHER" id="PTHR11346:SF147">
    <property type="entry name" value="GALECTIN"/>
    <property type="match status" value="1"/>
</dbReference>
<dbReference type="Pfam" id="PF00337">
    <property type="entry name" value="Gal-bind_lectin"/>
    <property type="match status" value="1"/>
</dbReference>
<dbReference type="SMART" id="SM00276">
    <property type="entry name" value="GLECT"/>
    <property type="match status" value="1"/>
</dbReference>
<dbReference type="OrthoDB" id="5795596at2759"/>
<feature type="domain" description="Galectin" evidence="3">
    <location>
        <begin position="158"/>
        <end position="291"/>
    </location>
</feature>
<dbReference type="Pfam" id="PF15862">
    <property type="entry name" value="Coilin_N"/>
    <property type="match status" value="1"/>
</dbReference>
<organism evidence="4 5">
    <name type="scientific">Aphidius gifuensis</name>
    <name type="common">Parasitoid wasp</name>
    <dbReference type="NCBI Taxonomy" id="684658"/>
    <lineage>
        <taxon>Eukaryota</taxon>
        <taxon>Metazoa</taxon>
        <taxon>Ecdysozoa</taxon>
        <taxon>Arthropoda</taxon>
        <taxon>Hexapoda</taxon>
        <taxon>Insecta</taxon>
        <taxon>Pterygota</taxon>
        <taxon>Neoptera</taxon>
        <taxon>Endopterygota</taxon>
        <taxon>Hymenoptera</taxon>
        <taxon>Apocrita</taxon>
        <taxon>Ichneumonoidea</taxon>
        <taxon>Braconidae</taxon>
        <taxon>Aphidiinae</taxon>
        <taxon>Aphidius</taxon>
    </lineage>
</organism>
<dbReference type="PROSITE" id="PS51304">
    <property type="entry name" value="GALECTIN"/>
    <property type="match status" value="1"/>
</dbReference>
<dbReference type="PANTHER" id="PTHR11346">
    <property type="entry name" value="GALECTIN"/>
    <property type="match status" value="1"/>
</dbReference>
<evidence type="ECO:0000313" key="5">
    <source>
        <dbReference type="Proteomes" id="UP000639338"/>
    </source>
</evidence>
<evidence type="ECO:0000256" key="1">
    <source>
        <dbReference type="ARBA" id="ARBA00022734"/>
    </source>
</evidence>
<proteinExistence type="predicted"/>
<dbReference type="InterPro" id="IPR013320">
    <property type="entry name" value="ConA-like_dom_sf"/>
</dbReference>
<evidence type="ECO:0000256" key="2">
    <source>
        <dbReference type="RuleBase" id="RU102079"/>
    </source>
</evidence>
<dbReference type="Proteomes" id="UP000639338">
    <property type="component" value="Unassembled WGS sequence"/>
</dbReference>
<accession>A0A835CLI2</accession>
<dbReference type="InterPro" id="IPR031722">
    <property type="entry name" value="Coilin_N"/>
</dbReference>
<comment type="caution">
    <text evidence="4">The sequence shown here is derived from an EMBL/GenBank/DDBJ whole genome shotgun (WGS) entry which is preliminary data.</text>
</comment>
<dbReference type="AlphaFoldDB" id="A0A835CLI2"/>
<dbReference type="Gene3D" id="2.60.120.200">
    <property type="match status" value="1"/>
</dbReference>
<dbReference type="CDD" id="cd00070">
    <property type="entry name" value="GLECT"/>
    <property type="match status" value="1"/>
</dbReference>
<sequence length="294" mass="33753">MDVQPLRFRINIDLSRYFNDTRKLSYIHIDKTKIKRIVDLEKYIAKMFPIHGIFHLILNGNAYLPPNEDVVIIQPNELITVTPGSVVLGSISAVPDMKTMFDEIAAQSPEKMLWAVNNKTKKVVGDIYLCSPPNDRSNEICNGIFIQQISINGEELPIKRQLKKGFSPGSSLQIHGYVQQSVERLVFNLYDDTKNENGNKPILLHFNPRFSQHHIVRNTFKQNAWGDSEISGGFPLKPGTNFFLRIHCEEKGYRIFIDGKEFTFYTHRLSPLNITHLSLRGAMNLYSILYKTVE</sequence>
<keyword evidence="5" id="KW-1185">Reference proteome</keyword>
<evidence type="ECO:0000313" key="4">
    <source>
        <dbReference type="EMBL" id="KAF7988829.1"/>
    </source>
</evidence>
<dbReference type="GO" id="GO:0030246">
    <property type="term" value="F:carbohydrate binding"/>
    <property type="evidence" value="ECO:0007669"/>
    <property type="project" value="UniProtKB-UniRule"/>
</dbReference>
<name>A0A835CLI2_APHGI</name>
<protein>
    <recommendedName>
        <fullName evidence="2">Galectin</fullName>
    </recommendedName>
</protein>
<dbReference type="InterPro" id="IPR044156">
    <property type="entry name" value="Galectin-like"/>
</dbReference>
<dbReference type="InterPro" id="IPR001079">
    <property type="entry name" value="Galectin_CRD"/>
</dbReference>
<evidence type="ECO:0000259" key="3">
    <source>
        <dbReference type="PROSITE" id="PS51304"/>
    </source>
</evidence>
<gene>
    <name evidence="4" type="ORF">HCN44_007139</name>
</gene>
<dbReference type="SUPFAM" id="SSF49899">
    <property type="entry name" value="Concanavalin A-like lectins/glucanases"/>
    <property type="match status" value="1"/>
</dbReference>
<dbReference type="SMART" id="SM00908">
    <property type="entry name" value="Gal-bind_lectin"/>
    <property type="match status" value="1"/>
</dbReference>
<keyword evidence="1 2" id="KW-0430">Lectin</keyword>